<sequence>MSFLDKIIHNLDEQNSKAFIEDKYKDIKNNIKALLNTKLDDCLSINDLGIHTDLNLSANELSSNMAKEINYLISKYEKRIKIISINYDYSLSPWQLSFLLKCIDDEMKEINYEIIFKNNRYYEVF</sequence>
<comment type="caution">
    <text evidence="1">The sequence shown here is derived from an EMBL/GenBank/DDBJ whole genome shotgun (WGS) entry which is preliminary data.</text>
</comment>
<name>A0A4Q9JSG0_9BACT</name>
<dbReference type="AlphaFoldDB" id="A0A4Q9JSG0"/>
<organism evidence="1 2">
    <name type="scientific">Campylobacter novaezeelandiae</name>
    <dbReference type="NCBI Taxonomy" id="2267891"/>
    <lineage>
        <taxon>Bacteria</taxon>
        <taxon>Pseudomonadati</taxon>
        <taxon>Campylobacterota</taxon>
        <taxon>Epsilonproteobacteria</taxon>
        <taxon>Campylobacterales</taxon>
        <taxon>Campylobacteraceae</taxon>
        <taxon>Campylobacter</taxon>
    </lineage>
</organism>
<keyword evidence="2" id="KW-1185">Reference proteome</keyword>
<gene>
    <name evidence="1" type="ORF">DU473_07880</name>
</gene>
<evidence type="ECO:0000313" key="1">
    <source>
        <dbReference type="EMBL" id="TBR78604.1"/>
    </source>
</evidence>
<dbReference type="OrthoDB" id="5356850at2"/>
<accession>A0A4Q9JSG0</accession>
<proteinExistence type="predicted"/>
<dbReference type="RefSeq" id="WP_131163058.1">
    <property type="nucleotide sequence ID" value="NZ_CP076657.1"/>
</dbReference>
<dbReference type="Proteomes" id="UP000292583">
    <property type="component" value="Unassembled WGS sequence"/>
</dbReference>
<dbReference type="SUPFAM" id="SSF160719">
    <property type="entry name" value="gpW/gp25-like"/>
    <property type="match status" value="1"/>
</dbReference>
<dbReference type="Gene3D" id="3.10.450.40">
    <property type="match status" value="1"/>
</dbReference>
<dbReference type="EMBL" id="QPGR01000022">
    <property type="protein sequence ID" value="TBR78604.1"/>
    <property type="molecule type" value="Genomic_DNA"/>
</dbReference>
<protein>
    <submittedName>
        <fullName evidence="1">Type VI secretion system baseplate subunit TssE</fullName>
    </submittedName>
</protein>
<evidence type="ECO:0000313" key="2">
    <source>
        <dbReference type="Proteomes" id="UP000292583"/>
    </source>
</evidence>
<reference evidence="1 2" key="1">
    <citation type="submission" date="2018-07" db="EMBL/GenBank/DDBJ databases">
        <title>Campylobacter zealandensis sp. nov., isolated from birds and water in New Zealand.</title>
        <authorList>
            <person name="Wilkinson D.A."/>
            <person name="Biggs P.J."/>
            <person name="French N.P."/>
            <person name="Midwinter A.C."/>
        </authorList>
    </citation>
    <scope>NUCLEOTIDE SEQUENCE [LARGE SCALE GENOMIC DNA]</scope>
    <source>
        <strain evidence="1 2">B423b</strain>
    </source>
</reference>